<dbReference type="AlphaFoldDB" id="A0A8S9K1I0"/>
<protein>
    <submittedName>
        <fullName evidence="2">Uncharacterized protein</fullName>
    </submittedName>
</protein>
<accession>A0A8S9K1I0</accession>
<comment type="caution">
    <text evidence="2">The sequence shown here is derived from an EMBL/GenBank/DDBJ whole genome shotgun (WGS) entry which is preliminary data.</text>
</comment>
<sequence>MNGVGGQQLQTSFEELAGKEYVFQIRNSSNNQAPVVEGEDGEAAASASNNAAAGDDEPNLLKRKRIVTNARLIDSSKPVLLSTPISFQTISHEEKNIKRQR</sequence>
<proteinExistence type="predicted"/>
<feature type="compositionally biased region" description="Low complexity" evidence="1">
    <location>
        <begin position="43"/>
        <end position="53"/>
    </location>
</feature>
<name>A0A8S9K1I0_BRACR</name>
<feature type="region of interest" description="Disordered" evidence="1">
    <location>
        <begin position="32"/>
        <end position="58"/>
    </location>
</feature>
<evidence type="ECO:0000313" key="2">
    <source>
        <dbReference type="EMBL" id="KAF2587483.1"/>
    </source>
</evidence>
<dbReference type="EMBL" id="QGKY02000246">
    <property type="protein sequence ID" value="KAF2587483.1"/>
    <property type="molecule type" value="Genomic_DNA"/>
</dbReference>
<evidence type="ECO:0000256" key="1">
    <source>
        <dbReference type="SAM" id="MobiDB-lite"/>
    </source>
</evidence>
<gene>
    <name evidence="2" type="ORF">F2Q70_00036034</name>
</gene>
<reference evidence="2" key="1">
    <citation type="submission" date="2019-12" db="EMBL/GenBank/DDBJ databases">
        <title>Genome sequencing and annotation of Brassica cretica.</title>
        <authorList>
            <person name="Studholme D.J."/>
            <person name="Sarris P.F."/>
        </authorList>
    </citation>
    <scope>NUCLEOTIDE SEQUENCE</scope>
    <source>
        <strain evidence="2">PFS-102/07</strain>
        <tissue evidence="2">Leaf</tissue>
    </source>
</reference>
<organism evidence="2">
    <name type="scientific">Brassica cretica</name>
    <name type="common">Mustard</name>
    <dbReference type="NCBI Taxonomy" id="69181"/>
    <lineage>
        <taxon>Eukaryota</taxon>
        <taxon>Viridiplantae</taxon>
        <taxon>Streptophyta</taxon>
        <taxon>Embryophyta</taxon>
        <taxon>Tracheophyta</taxon>
        <taxon>Spermatophyta</taxon>
        <taxon>Magnoliopsida</taxon>
        <taxon>eudicotyledons</taxon>
        <taxon>Gunneridae</taxon>
        <taxon>Pentapetalae</taxon>
        <taxon>rosids</taxon>
        <taxon>malvids</taxon>
        <taxon>Brassicales</taxon>
        <taxon>Brassicaceae</taxon>
        <taxon>Brassiceae</taxon>
        <taxon>Brassica</taxon>
    </lineage>
</organism>